<dbReference type="Proteomes" id="UP000637906">
    <property type="component" value="Unassembled WGS sequence"/>
</dbReference>
<reference evidence="1 2" key="1">
    <citation type="journal article" date="2021" name="Microb. Ecol.">
        <title>Candidatus Mesenet longicola: Novel Endosymbionts of Brontispa longissima that Induce Cytoplasmic Incompatibility.</title>
        <authorList>
            <person name="Takano S."/>
            <person name="Gotoh Y."/>
            <person name="Hayashi T."/>
        </authorList>
    </citation>
    <scope>NUCLEOTIDE SEQUENCE [LARGE SCALE GENOMIC DNA]</scope>
    <source>
        <strain evidence="1">L5</strain>
    </source>
</reference>
<dbReference type="AlphaFoldDB" id="A0A8J3HY12"/>
<name>A0A8J3HY12_9RICK</name>
<protein>
    <submittedName>
        <fullName evidence="1">Uncharacterized protein</fullName>
    </submittedName>
</protein>
<keyword evidence="2" id="KW-1185">Reference proteome</keyword>
<evidence type="ECO:0000313" key="1">
    <source>
        <dbReference type="EMBL" id="GHM59641.1"/>
    </source>
</evidence>
<gene>
    <name evidence="1" type="ORF">sL5_06340</name>
</gene>
<proteinExistence type="predicted"/>
<accession>A0A8J3HY12</accession>
<comment type="caution">
    <text evidence="1">The sequence shown here is derived from an EMBL/GenBank/DDBJ whole genome shotgun (WGS) entry which is preliminary data.</text>
</comment>
<evidence type="ECO:0000313" key="2">
    <source>
        <dbReference type="Proteomes" id="UP000637906"/>
    </source>
</evidence>
<organism evidence="1 2">
    <name type="scientific">Candidatus Mesenet longicola</name>
    <dbReference type="NCBI Taxonomy" id="1892558"/>
    <lineage>
        <taxon>Bacteria</taxon>
        <taxon>Pseudomonadati</taxon>
        <taxon>Pseudomonadota</taxon>
        <taxon>Alphaproteobacteria</taxon>
        <taxon>Rickettsiales</taxon>
        <taxon>Anaplasmataceae</taxon>
        <taxon>Candidatus Mesenet</taxon>
    </lineage>
</organism>
<sequence length="42" mass="4948">MLTYSSNYIKYEEIKLLKLILEGREEVKGKDVSKRMGDEEPN</sequence>
<dbReference type="EMBL" id="BNGU01000024">
    <property type="protein sequence ID" value="GHM59641.1"/>
    <property type="molecule type" value="Genomic_DNA"/>
</dbReference>